<evidence type="ECO:0000313" key="4">
    <source>
        <dbReference type="Proteomes" id="UP000193925"/>
    </source>
</evidence>
<dbReference type="GO" id="GO:0000150">
    <property type="term" value="F:DNA strand exchange activity"/>
    <property type="evidence" value="ECO:0007669"/>
    <property type="project" value="InterPro"/>
</dbReference>
<accession>A0A060UUK4</accession>
<dbReference type="Proteomes" id="UP000193925">
    <property type="component" value="Chromosome AFERRI"/>
</dbReference>
<evidence type="ECO:0000313" key="3">
    <source>
        <dbReference type="EMBL" id="SMH64783.1"/>
    </source>
</evidence>
<dbReference type="PROSITE" id="PS51736">
    <property type="entry name" value="RECOMBINASES_3"/>
    <property type="match status" value="1"/>
</dbReference>
<reference evidence="2" key="1">
    <citation type="submission" date="2014-03" db="EMBL/GenBank/DDBJ databases">
        <authorList>
            <person name="Genoscope - CEA"/>
        </authorList>
    </citation>
    <scope>NUCLEOTIDE SEQUENCE [LARGE SCALE GENOMIC DNA]</scope>
    <source>
        <strain evidence="2">CF27</strain>
    </source>
</reference>
<evidence type="ECO:0000259" key="1">
    <source>
        <dbReference type="PROSITE" id="PS51736"/>
    </source>
</evidence>
<feature type="domain" description="Resolvase/invertase-type recombinase catalytic" evidence="1">
    <location>
        <begin position="63"/>
        <end position="88"/>
    </location>
</feature>
<dbReference type="EMBL" id="LT841305">
    <property type="protein sequence ID" value="SMH64783.1"/>
    <property type="molecule type" value="Genomic_DNA"/>
</dbReference>
<dbReference type="InterPro" id="IPR006119">
    <property type="entry name" value="Resolv_N"/>
</dbReference>
<evidence type="ECO:0000313" key="2">
    <source>
        <dbReference type="EMBL" id="CDQ12090.1"/>
    </source>
</evidence>
<keyword evidence="4" id="KW-1185">Reference proteome</keyword>
<reference evidence="2" key="2">
    <citation type="submission" date="2014-07" db="EMBL/GenBank/DDBJ databases">
        <title>Initial genome analysis of the psychrotolerant acidophile Acidithiobacillus ferrivorans CF27: insights into iron and sulfur oxidation pathways and into biofilm formation.</title>
        <authorList>
            <person name="Talla E."/>
            <person name="Hedrich S."/>
            <person name="Mangenot S."/>
            <person name="Ji B."/>
            <person name="Johnson D.B."/>
            <person name="Barbe V."/>
            <person name="Bonnefoy V."/>
        </authorList>
    </citation>
    <scope>NUCLEOTIDE SEQUENCE [LARGE SCALE GENOMIC DNA]</scope>
    <source>
        <strain evidence="2">CF27</strain>
    </source>
</reference>
<gene>
    <name evidence="3" type="ORF">AFERRI_10817</name>
    <name evidence="2" type="ORF">AFERRI_80039</name>
</gene>
<protein>
    <submittedName>
        <fullName evidence="2">Transposon resolvase</fullName>
    </submittedName>
</protein>
<dbReference type="AlphaFoldDB" id="A0A060UUK4"/>
<dbReference type="GO" id="GO:0003677">
    <property type="term" value="F:DNA binding"/>
    <property type="evidence" value="ECO:0007669"/>
    <property type="project" value="InterPro"/>
</dbReference>
<dbReference type="EMBL" id="CCCS020000078">
    <property type="protein sequence ID" value="CDQ12090.1"/>
    <property type="molecule type" value="Genomic_DNA"/>
</dbReference>
<reference evidence="3 4" key="3">
    <citation type="submission" date="2017-03" db="EMBL/GenBank/DDBJ databases">
        <authorList>
            <person name="Regsiter A."/>
            <person name="William W."/>
        </authorList>
    </citation>
    <scope>NUCLEOTIDE SEQUENCE [LARGE SCALE GENOMIC DNA]</scope>
    <source>
        <strain evidence="3">PRJEB5721</strain>
    </source>
</reference>
<organism evidence="2">
    <name type="scientific">Acidithiobacillus ferrivorans</name>
    <dbReference type="NCBI Taxonomy" id="160808"/>
    <lineage>
        <taxon>Bacteria</taxon>
        <taxon>Pseudomonadati</taxon>
        <taxon>Pseudomonadota</taxon>
        <taxon>Acidithiobacillia</taxon>
        <taxon>Acidithiobacillales</taxon>
        <taxon>Acidithiobacillaceae</taxon>
        <taxon>Acidithiobacillus</taxon>
    </lineage>
</organism>
<proteinExistence type="predicted"/>
<name>A0A060UUK4_9PROT</name>
<sequence length="88" mass="9838">MELIQRLHVLSAMGKKLSDYARERGIGYRAAWNRFKAGRIPGAWMDETGHVVVPDPSEQKGTKAVIYARVSSAENRPNLDSQAERLGQ</sequence>